<keyword evidence="3" id="KW-1185">Reference proteome</keyword>
<dbReference type="EMBL" id="LXQA010127556">
    <property type="protein sequence ID" value="MCI21929.1"/>
    <property type="molecule type" value="Genomic_DNA"/>
</dbReference>
<feature type="chain" id="PRO_5017330585" evidence="1">
    <location>
        <begin position="17"/>
        <end position="124"/>
    </location>
</feature>
<comment type="caution">
    <text evidence="2">The sequence shown here is derived from an EMBL/GenBank/DDBJ whole genome shotgun (WGS) entry which is preliminary data.</text>
</comment>
<sequence length="124" mass="13915">MIPVQNILFTLTMVELGFFLLPESNPRNEAVLDKFSSSYAVSGVAMFRESDFKYQSIDGDLVGVVGDSWLLKIDPVSITWHSRKGVKEESHDEIVSELIKDVEDLNSSEITSSYFYGKFIARAA</sequence>
<reference evidence="2 3" key="1">
    <citation type="journal article" date="2018" name="Front. Plant Sci.">
        <title>Red Clover (Trifolium pratense) and Zigzag Clover (T. medium) - A Picture of Genomic Similarities and Differences.</title>
        <authorList>
            <person name="Dluhosova J."/>
            <person name="Istvanek J."/>
            <person name="Nedelnik J."/>
            <person name="Repkova J."/>
        </authorList>
    </citation>
    <scope>NUCLEOTIDE SEQUENCE [LARGE SCALE GENOMIC DNA]</scope>
    <source>
        <strain evidence="3">cv. 10/8</strain>
        <tissue evidence="2">Leaf</tissue>
    </source>
</reference>
<evidence type="ECO:0000313" key="2">
    <source>
        <dbReference type="EMBL" id="MCI21929.1"/>
    </source>
</evidence>
<keyword evidence="1" id="KW-0732">Signal</keyword>
<dbReference type="GO" id="GO:0052861">
    <property type="term" value="F:endo-1,3(4)-beta-glucanase activity"/>
    <property type="evidence" value="ECO:0007669"/>
    <property type="project" value="InterPro"/>
</dbReference>
<dbReference type="Proteomes" id="UP000265520">
    <property type="component" value="Unassembled WGS sequence"/>
</dbReference>
<name>A0A392QDG3_9FABA</name>
<dbReference type="PANTHER" id="PTHR31983:SF22">
    <property type="entry name" value="GLUCAN ENDO-1,3-BETA-D-GLUCOSIDASE"/>
    <property type="match status" value="1"/>
</dbReference>
<feature type="signal peptide" evidence="1">
    <location>
        <begin position="1"/>
        <end position="16"/>
    </location>
</feature>
<accession>A0A392QDG3</accession>
<evidence type="ECO:0000313" key="3">
    <source>
        <dbReference type="Proteomes" id="UP000265520"/>
    </source>
</evidence>
<feature type="non-terminal residue" evidence="2">
    <location>
        <position position="124"/>
    </location>
</feature>
<dbReference type="InterPro" id="IPR005200">
    <property type="entry name" value="Endo-beta-glucanase"/>
</dbReference>
<proteinExistence type="predicted"/>
<dbReference type="PANTHER" id="PTHR31983">
    <property type="entry name" value="ENDO-1,3(4)-BETA-GLUCANASE 1"/>
    <property type="match status" value="1"/>
</dbReference>
<organism evidence="2 3">
    <name type="scientific">Trifolium medium</name>
    <dbReference type="NCBI Taxonomy" id="97028"/>
    <lineage>
        <taxon>Eukaryota</taxon>
        <taxon>Viridiplantae</taxon>
        <taxon>Streptophyta</taxon>
        <taxon>Embryophyta</taxon>
        <taxon>Tracheophyta</taxon>
        <taxon>Spermatophyta</taxon>
        <taxon>Magnoliopsida</taxon>
        <taxon>eudicotyledons</taxon>
        <taxon>Gunneridae</taxon>
        <taxon>Pentapetalae</taxon>
        <taxon>rosids</taxon>
        <taxon>fabids</taxon>
        <taxon>Fabales</taxon>
        <taxon>Fabaceae</taxon>
        <taxon>Papilionoideae</taxon>
        <taxon>50 kb inversion clade</taxon>
        <taxon>NPAAA clade</taxon>
        <taxon>Hologalegina</taxon>
        <taxon>IRL clade</taxon>
        <taxon>Trifolieae</taxon>
        <taxon>Trifolium</taxon>
    </lineage>
</organism>
<protein>
    <submittedName>
        <fullName evidence="2">Beta-glucan-binding protein</fullName>
    </submittedName>
</protein>
<dbReference type="AlphaFoldDB" id="A0A392QDG3"/>
<evidence type="ECO:0000256" key="1">
    <source>
        <dbReference type="SAM" id="SignalP"/>
    </source>
</evidence>